<organism evidence="3 4">
    <name type="scientific">Acorus calamus</name>
    <name type="common">Sweet flag</name>
    <dbReference type="NCBI Taxonomy" id="4465"/>
    <lineage>
        <taxon>Eukaryota</taxon>
        <taxon>Viridiplantae</taxon>
        <taxon>Streptophyta</taxon>
        <taxon>Embryophyta</taxon>
        <taxon>Tracheophyta</taxon>
        <taxon>Spermatophyta</taxon>
        <taxon>Magnoliopsida</taxon>
        <taxon>Liliopsida</taxon>
        <taxon>Acoraceae</taxon>
        <taxon>Acorus</taxon>
    </lineage>
</organism>
<dbReference type="GO" id="GO:0005634">
    <property type="term" value="C:nucleus"/>
    <property type="evidence" value="ECO:0007669"/>
    <property type="project" value="TreeGrafter"/>
</dbReference>
<dbReference type="EMBL" id="JAUJYO010000009">
    <property type="protein sequence ID" value="KAK1308613.1"/>
    <property type="molecule type" value="Genomic_DNA"/>
</dbReference>
<evidence type="ECO:0000256" key="2">
    <source>
        <dbReference type="ARBA" id="ARBA00022840"/>
    </source>
</evidence>
<evidence type="ECO:0000313" key="3">
    <source>
        <dbReference type="EMBL" id="KAK1308613.1"/>
    </source>
</evidence>
<dbReference type="GO" id="GO:0000055">
    <property type="term" value="P:ribosomal large subunit export from nucleus"/>
    <property type="evidence" value="ECO:0007669"/>
    <property type="project" value="TreeGrafter"/>
</dbReference>
<reference evidence="3" key="1">
    <citation type="journal article" date="2023" name="Nat. Commun.">
        <title>Diploid and tetraploid genomes of Acorus and the evolution of monocots.</title>
        <authorList>
            <person name="Ma L."/>
            <person name="Liu K.W."/>
            <person name="Li Z."/>
            <person name="Hsiao Y.Y."/>
            <person name="Qi Y."/>
            <person name="Fu T."/>
            <person name="Tang G.D."/>
            <person name="Zhang D."/>
            <person name="Sun W.H."/>
            <person name="Liu D.K."/>
            <person name="Li Y."/>
            <person name="Chen G.Z."/>
            <person name="Liu X.D."/>
            <person name="Liao X.Y."/>
            <person name="Jiang Y.T."/>
            <person name="Yu X."/>
            <person name="Hao Y."/>
            <person name="Huang J."/>
            <person name="Zhao X.W."/>
            <person name="Ke S."/>
            <person name="Chen Y.Y."/>
            <person name="Wu W.L."/>
            <person name="Hsu J.L."/>
            <person name="Lin Y.F."/>
            <person name="Huang M.D."/>
            <person name="Li C.Y."/>
            <person name="Huang L."/>
            <person name="Wang Z.W."/>
            <person name="Zhao X."/>
            <person name="Zhong W.Y."/>
            <person name="Peng D.H."/>
            <person name="Ahmad S."/>
            <person name="Lan S."/>
            <person name="Zhang J.S."/>
            <person name="Tsai W.C."/>
            <person name="Van de Peer Y."/>
            <person name="Liu Z.J."/>
        </authorList>
    </citation>
    <scope>NUCLEOTIDE SEQUENCE</scope>
    <source>
        <strain evidence="3">CP</strain>
    </source>
</reference>
<comment type="caution">
    <text evidence="3">The sequence shown here is derived from an EMBL/GenBank/DDBJ whole genome shotgun (WGS) entry which is preliminary data.</text>
</comment>
<dbReference type="GO" id="GO:0005524">
    <property type="term" value="F:ATP binding"/>
    <property type="evidence" value="ECO:0007669"/>
    <property type="project" value="UniProtKB-KW"/>
</dbReference>
<evidence type="ECO:0000256" key="1">
    <source>
        <dbReference type="ARBA" id="ARBA00022741"/>
    </source>
</evidence>
<dbReference type="PANTHER" id="PTHR48103:SF2">
    <property type="entry name" value="MIDASIN"/>
    <property type="match status" value="1"/>
</dbReference>
<gene>
    <name evidence="3" type="ORF">QJS10_CPA09g00149</name>
</gene>
<accession>A0AAV9E6J5</accession>
<dbReference type="PANTHER" id="PTHR48103">
    <property type="entry name" value="MIDASIN-RELATED"/>
    <property type="match status" value="1"/>
</dbReference>
<dbReference type="GO" id="GO:0000027">
    <property type="term" value="P:ribosomal large subunit assembly"/>
    <property type="evidence" value="ECO:0007669"/>
    <property type="project" value="TreeGrafter"/>
</dbReference>
<keyword evidence="2" id="KW-0067">ATP-binding</keyword>
<sequence length="149" mass="16514">MSLDGSFSSVSALRRLLARCPGLQADTRLVSLSQKGEALTDDDVVNSIAEPFLHPKYTIPIIGCFRPLSREIVEKAVSLLRLVPDLTSEAGDVSEFEEGEARVIEFCVERGMGLRLHEASCLAFCRTLDMAPFLLRYLCRERSIGSCFD</sequence>
<reference evidence="3" key="2">
    <citation type="submission" date="2023-06" db="EMBL/GenBank/DDBJ databases">
        <authorList>
            <person name="Ma L."/>
            <person name="Liu K.-W."/>
            <person name="Li Z."/>
            <person name="Hsiao Y.-Y."/>
            <person name="Qi Y."/>
            <person name="Fu T."/>
            <person name="Tang G."/>
            <person name="Zhang D."/>
            <person name="Sun W.-H."/>
            <person name="Liu D.-K."/>
            <person name="Li Y."/>
            <person name="Chen G.-Z."/>
            <person name="Liu X.-D."/>
            <person name="Liao X.-Y."/>
            <person name="Jiang Y.-T."/>
            <person name="Yu X."/>
            <person name="Hao Y."/>
            <person name="Huang J."/>
            <person name="Zhao X.-W."/>
            <person name="Ke S."/>
            <person name="Chen Y.-Y."/>
            <person name="Wu W.-L."/>
            <person name="Hsu J.-L."/>
            <person name="Lin Y.-F."/>
            <person name="Huang M.-D."/>
            <person name="Li C.-Y."/>
            <person name="Huang L."/>
            <person name="Wang Z.-W."/>
            <person name="Zhao X."/>
            <person name="Zhong W.-Y."/>
            <person name="Peng D.-H."/>
            <person name="Ahmad S."/>
            <person name="Lan S."/>
            <person name="Zhang J.-S."/>
            <person name="Tsai W.-C."/>
            <person name="Van De Peer Y."/>
            <person name="Liu Z.-J."/>
        </authorList>
    </citation>
    <scope>NUCLEOTIDE SEQUENCE</scope>
    <source>
        <strain evidence="3">CP</strain>
        <tissue evidence="3">Leaves</tissue>
    </source>
</reference>
<protein>
    <submittedName>
        <fullName evidence="3">Uncharacterized protein</fullName>
    </submittedName>
</protein>
<dbReference type="GO" id="GO:0030687">
    <property type="term" value="C:preribosome, large subunit precursor"/>
    <property type="evidence" value="ECO:0007669"/>
    <property type="project" value="TreeGrafter"/>
</dbReference>
<evidence type="ECO:0000313" key="4">
    <source>
        <dbReference type="Proteomes" id="UP001180020"/>
    </source>
</evidence>
<keyword evidence="1" id="KW-0547">Nucleotide-binding</keyword>
<dbReference type="AlphaFoldDB" id="A0AAV9E6J5"/>
<proteinExistence type="predicted"/>
<dbReference type="Proteomes" id="UP001180020">
    <property type="component" value="Unassembled WGS sequence"/>
</dbReference>
<keyword evidence="4" id="KW-1185">Reference proteome</keyword>
<name>A0AAV9E6J5_ACOCL</name>